<protein>
    <submittedName>
        <fullName evidence="1">Uncharacterized protein</fullName>
    </submittedName>
</protein>
<dbReference type="RefSeq" id="YP_009396179.1">
    <property type="nucleotide sequence ID" value="NC_035281.1"/>
</dbReference>
<dbReference type="AlphaFoldDB" id="A0A1Z1MIA1"/>
<sequence length="39" mass="4561">MLIYRKKFKSTINKNTERSKQIVKAYIISKLIGSKNTIC</sequence>
<proteinExistence type="predicted"/>
<evidence type="ECO:0000313" key="1">
    <source>
        <dbReference type="EMBL" id="ARW65471.1"/>
    </source>
</evidence>
<reference evidence="1" key="1">
    <citation type="journal article" date="2017" name="J. Phycol.">
        <title>Analysis of chloroplast genomes and a supermatrix inform reclassification of the Rhodomelaceae (Rhodophyta).</title>
        <authorList>
            <person name="Diaz-Tapia P."/>
            <person name="Maggs C.A."/>
            <person name="West J.A."/>
            <person name="Verbruggen H."/>
        </authorList>
    </citation>
    <scope>NUCLEOTIDE SEQUENCE</scope>
    <source>
        <strain evidence="1">PD890</strain>
    </source>
</reference>
<gene>
    <name evidence="1" type="primary">orf39</name>
</gene>
<accession>A0A1Z1MIA1</accession>
<organism evidence="1">
    <name type="scientific">Melanothamnus harveyi</name>
    <name type="common">Filamentous red alga</name>
    <name type="synonym">Neosiphonia harveyi</name>
    <dbReference type="NCBI Taxonomy" id="397005"/>
    <lineage>
        <taxon>Eukaryota</taxon>
        <taxon>Rhodophyta</taxon>
        <taxon>Florideophyceae</taxon>
        <taxon>Rhodymeniophycidae</taxon>
        <taxon>Ceramiales</taxon>
        <taxon>Rhodomelaceae</taxon>
        <taxon>Polysiphonioideae</taxon>
        <taxon>Melanothamnus</taxon>
    </lineage>
</organism>
<keyword evidence="1" id="KW-0934">Plastid</keyword>
<name>A0A1Z1MIA1_MELHR</name>
<dbReference type="GeneID" id="33358269"/>
<keyword evidence="1" id="KW-0150">Chloroplast</keyword>
<geneLocation type="chloroplast" evidence="1"/>
<dbReference type="EMBL" id="MF101437">
    <property type="protein sequence ID" value="ARW65471.1"/>
    <property type="molecule type" value="Genomic_DNA"/>
</dbReference>